<dbReference type="InterPro" id="IPR042096">
    <property type="entry name" value="Dihydro-acid_dehy_C"/>
</dbReference>
<evidence type="ECO:0000256" key="10">
    <source>
        <dbReference type="ARBA" id="ARBA00034078"/>
    </source>
</evidence>
<evidence type="ECO:0000259" key="13">
    <source>
        <dbReference type="Pfam" id="PF24877"/>
    </source>
</evidence>
<dbReference type="PROSITE" id="PS00887">
    <property type="entry name" value="ILVD_EDD_2"/>
    <property type="match status" value="1"/>
</dbReference>
<dbReference type="Gene3D" id="3.50.30.80">
    <property type="entry name" value="IlvD/EDD C-terminal domain-like"/>
    <property type="match status" value="1"/>
</dbReference>
<evidence type="ECO:0000256" key="5">
    <source>
        <dbReference type="ARBA" id="ARBA00023239"/>
    </source>
</evidence>
<keyword evidence="5" id="KW-0456">Lyase</keyword>
<dbReference type="PANTHER" id="PTHR21000">
    <property type="entry name" value="DIHYDROXY-ACID DEHYDRATASE DAD"/>
    <property type="match status" value="1"/>
</dbReference>
<name>A0AAD5VA40_9APHY</name>
<evidence type="ECO:0000256" key="3">
    <source>
        <dbReference type="ARBA" id="ARBA00023004"/>
    </source>
</evidence>
<evidence type="ECO:0000313" key="14">
    <source>
        <dbReference type="EMBL" id="KAJ3489026.1"/>
    </source>
</evidence>
<dbReference type="InterPro" id="IPR056740">
    <property type="entry name" value="ILV_EDD_C"/>
</dbReference>
<keyword evidence="15" id="KW-1185">Reference proteome</keyword>
<comment type="catalytic activity">
    <reaction evidence="11">
        <text>(2R,3R)-2,3-dihydroxy-3-methylpentanoate = (S)-3-methyl-2-oxopentanoate + H2O</text>
        <dbReference type="Rhea" id="RHEA:27694"/>
        <dbReference type="ChEBI" id="CHEBI:15377"/>
        <dbReference type="ChEBI" id="CHEBI:35146"/>
        <dbReference type="ChEBI" id="CHEBI:49258"/>
        <dbReference type="EC" id="4.2.1.9"/>
    </reaction>
    <physiologicalReaction direction="left-to-right" evidence="11">
        <dbReference type="Rhea" id="RHEA:27695"/>
    </physiologicalReaction>
</comment>
<dbReference type="GO" id="GO:0046872">
    <property type="term" value="F:metal ion binding"/>
    <property type="evidence" value="ECO:0007669"/>
    <property type="project" value="UniProtKB-KW"/>
</dbReference>
<dbReference type="SUPFAM" id="SSF52016">
    <property type="entry name" value="LeuD/IlvD-like"/>
    <property type="match status" value="1"/>
</dbReference>
<evidence type="ECO:0000259" key="12">
    <source>
        <dbReference type="Pfam" id="PF00920"/>
    </source>
</evidence>
<feature type="domain" description="Dihydroxy-acid/6-phosphogluconate dehydratase N-terminal" evidence="12">
    <location>
        <begin position="142"/>
        <end position="395"/>
    </location>
</feature>
<dbReference type="InterPro" id="IPR020558">
    <property type="entry name" value="DiOHA_6PGluconate_deHydtase_CS"/>
</dbReference>
<dbReference type="EC" id="4.2.1.9" evidence="9"/>
<keyword evidence="4" id="KW-0411">Iron-sulfur</keyword>
<evidence type="ECO:0000256" key="4">
    <source>
        <dbReference type="ARBA" id="ARBA00023014"/>
    </source>
</evidence>
<gene>
    <name evidence="14" type="ORF">NLI96_g2418</name>
</gene>
<dbReference type="Proteomes" id="UP001212997">
    <property type="component" value="Unassembled WGS sequence"/>
</dbReference>
<dbReference type="GO" id="GO:0005739">
    <property type="term" value="C:mitochondrion"/>
    <property type="evidence" value="ECO:0007669"/>
    <property type="project" value="TreeGrafter"/>
</dbReference>
<dbReference type="Pfam" id="PF24877">
    <property type="entry name" value="ILV_EDD_C"/>
    <property type="match status" value="1"/>
</dbReference>
<evidence type="ECO:0000256" key="9">
    <source>
        <dbReference type="ARBA" id="ARBA00029490"/>
    </source>
</evidence>
<sequence>MTSTEGVEIHSIRKVTPPTDVKLNKFSGQLTQNKVSDLPLFTSGRTETTTSRPVAELKRLYAVGLTEEDMDKPQVETGCYPAMLSAHLNVVADRHITRLVGRKSLQFPLGKLDLAKEIKAGCQQEGLVGLTFNTIGVRLSSVAQHYDGNISVPGCDKNMPGCVMAAARHNRPTIIVYGGTIQPGVRHLDCPALGFKKGGDMTAVDAYESFGAYTVGKITEEERFDVVRHSCPGPGACGGMFTANTMSSALEVLGMSLPYSSSIPAVYPEKIQECFKAAKYMKRLLELDLKPKDILTRNAFLNAIVIVNVLGGSTNAVLHFLAMARAADVELNIDDFQTVANKTPYLADLKPSGNYVMEDLHKAGGIPALVKYLLKHTDLIDGSQMTVTGKTLAENYEDVPELDFEKQDVVKRLEAPIKKSGHLTILRGNLAPGTAVAKITGKEGLRFEGTAKVFDSLDGFYPALEKGEVKAGQVVIFRYQGPKGAPGMPEMLGPTGALMGAGLGGKTALITDGRFSGASRGFIIGHVVPEAILGGPIALVKDGDPIVIDTESRTINWLVDDAEQERRKKEWEAVGPREFREKRGILYKYARDVAPANVGAYTD</sequence>
<evidence type="ECO:0000313" key="15">
    <source>
        <dbReference type="Proteomes" id="UP001212997"/>
    </source>
</evidence>
<dbReference type="AlphaFoldDB" id="A0AAD5VA40"/>
<dbReference type="GO" id="GO:0009082">
    <property type="term" value="P:branched-chain amino acid biosynthetic process"/>
    <property type="evidence" value="ECO:0007669"/>
    <property type="project" value="TreeGrafter"/>
</dbReference>
<accession>A0AAD5VA40</accession>
<comment type="pathway">
    <text evidence="7">Amino-acid biosynthesis; L-valine biosynthesis; L-valine from pyruvate: step 3/4.</text>
</comment>
<proteinExistence type="inferred from homology"/>
<comment type="pathway">
    <text evidence="8">Amino-acid biosynthesis; L-isoleucine biosynthesis; L-isoleucine from 2-oxobutanoate: step 3/4.</text>
</comment>
<comment type="caution">
    <text evidence="14">The sequence shown here is derived from an EMBL/GenBank/DDBJ whole genome shotgun (WGS) entry which is preliminary data.</text>
</comment>
<dbReference type="PROSITE" id="PS00886">
    <property type="entry name" value="ILVD_EDD_1"/>
    <property type="match status" value="1"/>
</dbReference>
<feature type="domain" description="Dihydroxy-acid/6-phosphogluconate dehydratase C-terminal" evidence="13">
    <location>
        <begin position="408"/>
        <end position="600"/>
    </location>
</feature>
<dbReference type="InterPro" id="IPR037237">
    <property type="entry name" value="IlvD/EDD_N"/>
</dbReference>
<evidence type="ECO:0000256" key="11">
    <source>
        <dbReference type="ARBA" id="ARBA00052865"/>
    </source>
</evidence>
<evidence type="ECO:0000256" key="6">
    <source>
        <dbReference type="ARBA" id="ARBA00029304"/>
    </source>
</evidence>
<dbReference type="GO" id="GO:0051536">
    <property type="term" value="F:iron-sulfur cluster binding"/>
    <property type="evidence" value="ECO:0007669"/>
    <property type="project" value="UniProtKB-KW"/>
</dbReference>
<evidence type="ECO:0000256" key="7">
    <source>
        <dbReference type="ARBA" id="ARBA00029436"/>
    </source>
</evidence>
<evidence type="ECO:0000256" key="2">
    <source>
        <dbReference type="ARBA" id="ARBA00022723"/>
    </source>
</evidence>
<dbReference type="PANTHER" id="PTHR21000:SF5">
    <property type="entry name" value="DIHYDROXY-ACID DEHYDRATASE, MITOCHONDRIAL"/>
    <property type="match status" value="1"/>
</dbReference>
<dbReference type="InterPro" id="IPR000581">
    <property type="entry name" value="ILV_EDD_N"/>
</dbReference>
<protein>
    <recommendedName>
        <fullName evidence="9">dihydroxy-acid dehydratase</fullName>
        <ecNumber evidence="9">4.2.1.9</ecNumber>
    </recommendedName>
</protein>
<dbReference type="GO" id="GO:0004160">
    <property type="term" value="F:dihydroxy-acid dehydratase activity"/>
    <property type="evidence" value="ECO:0007669"/>
    <property type="project" value="UniProtKB-EC"/>
</dbReference>
<keyword evidence="2" id="KW-0479">Metal-binding</keyword>
<comment type="catalytic activity">
    <reaction evidence="6">
        <text>(2R)-2,3-dihydroxy-3-methylbutanoate = 3-methyl-2-oxobutanoate + H2O</text>
        <dbReference type="Rhea" id="RHEA:24809"/>
        <dbReference type="ChEBI" id="CHEBI:11851"/>
        <dbReference type="ChEBI" id="CHEBI:15377"/>
        <dbReference type="ChEBI" id="CHEBI:49072"/>
        <dbReference type="EC" id="4.2.1.9"/>
    </reaction>
    <physiologicalReaction direction="left-to-right" evidence="6">
        <dbReference type="Rhea" id="RHEA:24810"/>
    </physiologicalReaction>
</comment>
<dbReference type="EMBL" id="JANAWD010000054">
    <property type="protein sequence ID" value="KAJ3489026.1"/>
    <property type="molecule type" value="Genomic_DNA"/>
</dbReference>
<dbReference type="SUPFAM" id="SSF143975">
    <property type="entry name" value="IlvD/EDD N-terminal domain-like"/>
    <property type="match status" value="1"/>
</dbReference>
<evidence type="ECO:0000256" key="1">
    <source>
        <dbReference type="ARBA" id="ARBA00006486"/>
    </source>
</evidence>
<evidence type="ECO:0000256" key="8">
    <source>
        <dbReference type="ARBA" id="ARBA00029437"/>
    </source>
</evidence>
<dbReference type="Pfam" id="PF00920">
    <property type="entry name" value="ILVD_EDD_N"/>
    <property type="match status" value="1"/>
</dbReference>
<dbReference type="FunFam" id="3.50.30.80:FF:000001">
    <property type="entry name" value="Dihydroxy-acid dehydratase"/>
    <property type="match status" value="1"/>
</dbReference>
<reference evidence="14" key="1">
    <citation type="submission" date="2022-07" db="EMBL/GenBank/DDBJ databases">
        <title>Genome Sequence of Physisporinus lineatus.</title>
        <authorList>
            <person name="Buettner E."/>
        </authorList>
    </citation>
    <scope>NUCLEOTIDE SEQUENCE</scope>
    <source>
        <strain evidence="14">VT162</strain>
    </source>
</reference>
<comment type="cofactor">
    <cofactor evidence="10">
        <name>[2Fe-2S] cluster</name>
        <dbReference type="ChEBI" id="CHEBI:190135"/>
    </cofactor>
</comment>
<organism evidence="14 15">
    <name type="scientific">Meripilus lineatus</name>
    <dbReference type="NCBI Taxonomy" id="2056292"/>
    <lineage>
        <taxon>Eukaryota</taxon>
        <taxon>Fungi</taxon>
        <taxon>Dikarya</taxon>
        <taxon>Basidiomycota</taxon>
        <taxon>Agaricomycotina</taxon>
        <taxon>Agaricomycetes</taxon>
        <taxon>Polyporales</taxon>
        <taxon>Meripilaceae</taxon>
        <taxon>Meripilus</taxon>
    </lineage>
</organism>
<dbReference type="InterPro" id="IPR050165">
    <property type="entry name" value="DHAD_IlvD/Edd"/>
</dbReference>
<comment type="similarity">
    <text evidence="1">Belongs to the IlvD/Edd family.</text>
</comment>
<keyword evidence="3" id="KW-0408">Iron</keyword>